<dbReference type="AlphaFoldDB" id="A0A9D4IWC4"/>
<accession>A0A9D4IWC4</accession>
<feature type="region of interest" description="Disordered" evidence="1">
    <location>
        <begin position="1"/>
        <end position="29"/>
    </location>
</feature>
<comment type="caution">
    <text evidence="2">The sequence shown here is derived from an EMBL/GenBank/DDBJ whole genome shotgun (WGS) entry which is preliminary data.</text>
</comment>
<reference evidence="2" key="2">
    <citation type="submission" date="2020-11" db="EMBL/GenBank/DDBJ databases">
        <authorList>
            <person name="McCartney M.A."/>
            <person name="Auch B."/>
            <person name="Kono T."/>
            <person name="Mallez S."/>
            <person name="Becker A."/>
            <person name="Gohl D.M."/>
            <person name="Silverstein K.A.T."/>
            <person name="Koren S."/>
            <person name="Bechman K.B."/>
            <person name="Herman A."/>
            <person name="Abrahante J.E."/>
            <person name="Garbe J."/>
        </authorList>
    </citation>
    <scope>NUCLEOTIDE SEQUENCE</scope>
    <source>
        <strain evidence="2">Duluth1</strain>
        <tissue evidence="2">Whole animal</tissue>
    </source>
</reference>
<gene>
    <name evidence="2" type="ORF">DPMN_168893</name>
</gene>
<sequence length="64" mass="7308">MSQANLDAMDEPTFDLIQPSRSRPDTDLLPIDRDRFTEEYILAHSIDGDQDLVRLTCQKTSQPS</sequence>
<organism evidence="2 3">
    <name type="scientific">Dreissena polymorpha</name>
    <name type="common">Zebra mussel</name>
    <name type="synonym">Mytilus polymorpha</name>
    <dbReference type="NCBI Taxonomy" id="45954"/>
    <lineage>
        <taxon>Eukaryota</taxon>
        <taxon>Metazoa</taxon>
        <taxon>Spiralia</taxon>
        <taxon>Lophotrochozoa</taxon>
        <taxon>Mollusca</taxon>
        <taxon>Bivalvia</taxon>
        <taxon>Autobranchia</taxon>
        <taxon>Heteroconchia</taxon>
        <taxon>Euheterodonta</taxon>
        <taxon>Imparidentia</taxon>
        <taxon>Neoheterodontei</taxon>
        <taxon>Myida</taxon>
        <taxon>Dreissenoidea</taxon>
        <taxon>Dreissenidae</taxon>
        <taxon>Dreissena</taxon>
    </lineage>
</organism>
<proteinExistence type="predicted"/>
<evidence type="ECO:0000256" key="1">
    <source>
        <dbReference type="SAM" id="MobiDB-lite"/>
    </source>
</evidence>
<protein>
    <submittedName>
        <fullName evidence="2">Uncharacterized protein</fullName>
    </submittedName>
</protein>
<evidence type="ECO:0000313" key="3">
    <source>
        <dbReference type="Proteomes" id="UP000828390"/>
    </source>
</evidence>
<name>A0A9D4IWC4_DREPO</name>
<keyword evidence="3" id="KW-1185">Reference proteome</keyword>
<reference evidence="2" key="1">
    <citation type="journal article" date="2019" name="bioRxiv">
        <title>The Genome of the Zebra Mussel, Dreissena polymorpha: A Resource for Invasive Species Research.</title>
        <authorList>
            <person name="McCartney M.A."/>
            <person name="Auch B."/>
            <person name="Kono T."/>
            <person name="Mallez S."/>
            <person name="Zhang Y."/>
            <person name="Obille A."/>
            <person name="Becker A."/>
            <person name="Abrahante J.E."/>
            <person name="Garbe J."/>
            <person name="Badalamenti J.P."/>
            <person name="Herman A."/>
            <person name="Mangelson H."/>
            <person name="Liachko I."/>
            <person name="Sullivan S."/>
            <person name="Sone E.D."/>
            <person name="Koren S."/>
            <person name="Silverstein K.A.T."/>
            <person name="Beckman K.B."/>
            <person name="Gohl D.M."/>
        </authorList>
    </citation>
    <scope>NUCLEOTIDE SEQUENCE</scope>
    <source>
        <strain evidence="2">Duluth1</strain>
        <tissue evidence="2">Whole animal</tissue>
    </source>
</reference>
<dbReference type="EMBL" id="JAIWYP010000008">
    <property type="protein sequence ID" value="KAH3790686.1"/>
    <property type="molecule type" value="Genomic_DNA"/>
</dbReference>
<evidence type="ECO:0000313" key="2">
    <source>
        <dbReference type="EMBL" id="KAH3790686.1"/>
    </source>
</evidence>
<dbReference type="Proteomes" id="UP000828390">
    <property type="component" value="Unassembled WGS sequence"/>
</dbReference>